<protein>
    <recommendedName>
        <fullName evidence="1">Glycosyl transferase family 1 domain-containing protein</fullName>
    </recommendedName>
</protein>
<feature type="domain" description="Glycosyl transferase family 1" evidence="1">
    <location>
        <begin position="232"/>
        <end position="389"/>
    </location>
</feature>
<evidence type="ECO:0000313" key="3">
    <source>
        <dbReference type="Proteomes" id="UP000231414"/>
    </source>
</evidence>
<accession>A0A2H0X732</accession>
<dbReference type="Proteomes" id="UP000231414">
    <property type="component" value="Unassembled WGS sequence"/>
</dbReference>
<dbReference type="PANTHER" id="PTHR45947">
    <property type="entry name" value="SULFOQUINOVOSYL TRANSFERASE SQD2"/>
    <property type="match status" value="1"/>
</dbReference>
<gene>
    <name evidence="2" type="ORF">COT52_02230</name>
</gene>
<name>A0A2H0X732_UNCKA</name>
<reference evidence="3" key="1">
    <citation type="submission" date="2017-09" db="EMBL/GenBank/DDBJ databases">
        <title>Depth-based differentiation of microbial function through sediment-hosted aquifers and enrichment of novel symbionts in the deep terrestrial subsurface.</title>
        <authorList>
            <person name="Probst A.J."/>
            <person name="Ladd B."/>
            <person name="Jarett J.K."/>
            <person name="Geller-Mcgrath D.E."/>
            <person name="Sieber C.M.K."/>
            <person name="Emerson J.B."/>
            <person name="Anantharaman K."/>
            <person name="Thomas B.C."/>
            <person name="Malmstrom R."/>
            <person name="Stieglmeier M."/>
            <person name="Klingl A."/>
            <person name="Woyke T."/>
            <person name="Ryan C.M."/>
            <person name="Banfield J.F."/>
        </authorList>
    </citation>
    <scope>NUCLEOTIDE SEQUENCE [LARGE SCALE GENOMIC DNA]</scope>
</reference>
<dbReference type="EMBL" id="PEYW01000031">
    <property type="protein sequence ID" value="PIS20740.1"/>
    <property type="molecule type" value="Genomic_DNA"/>
</dbReference>
<dbReference type="Pfam" id="PF00534">
    <property type="entry name" value="Glycos_transf_1"/>
    <property type="match status" value="1"/>
</dbReference>
<dbReference type="GO" id="GO:0016757">
    <property type="term" value="F:glycosyltransferase activity"/>
    <property type="evidence" value="ECO:0007669"/>
    <property type="project" value="InterPro"/>
</dbReference>
<evidence type="ECO:0000259" key="1">
    <source>
        <dbReference type="Pfam" id="PF00534"/>
    </source>
</evidence>
<dbReference type="SUPFAM" id="SSF53756">
    <property type="entry name" value="UDP-Glycosyltransferase/glycogen phosphorylase"/>
    <property type="match status" value="1"/>
</dbReference>
<evidence type="ECO:0000313" key="2">
    <source>
        <dbReference type="EMBL" id="PIS20740.1"/>
    </source>
</evidence>
<dbReference type="InterPro" id="IPR050194">
    <property type="entry name" value="Glycosyltransferase_grp1"/>
</dbReference>
<proteinExistence type="predicted"/>
<dbReference type="Gene3D" id="3.40.50.2000">
    <property type="entry name" value="Glycogen Phosphorylase B"/>
    <property type="match status" value="2"/>
</dbReference>
<sequence length="413" mass="47109">MKIAIFHCAFIYTGGGERIVLGQYDQLTSAGHIVEIWTPVLDREKCYPDIIGQYPIKTFLPQLPSWLPFRHAFTLVLTCLLAPLFAKKFSRVDVIIGENQPGVWLAYCVSKILRKPYLVYLCHPNKMVYPRPLLDRRQLWQAVKDFYLLSWFVSWSRPLVGYLDKISVRGGRKVLVNGYYIGHEIEKVYGVAWEGCPCGVSFNHLSAKDMLMEDSIDNRLIGAVSLNGLFIKKPFLLFTGRHEVWKRIDLAIRAFSLVSECYPNLHLVIPGPFTRCTLQLQELVRKLDLVDRVLFLGSIEQSSLAKLYREAAVYVFPSTLEDFGISVLEAMAFGAPVVAWRIGGPLDTIIDGQTGYLAQPYHLEEFADKIVSLISDRDKLSLFSQRAYQHVAENFSWSNHMVVLEKALREISL</sequence>
<dbReference type="AlphaFoldDB" id="A0A2H0X732"/>
<dbReference type="PANTHER" id="PTHR45947:SF3">
    <property type="entry name" value="SULFOQUINOVOSYL TRANSFERASE SQD2"/>
    <property type="match status" value="1"/>
</dbReference>
<organism evidence="2 3">
    <name type="scientific">candidate division WWE3 bacterium CG08_land_8_20_14_0_20_43_13</name>
    <dbReference type="NCBI Taxonomy" id="1975087"/>
    <lineage>
        <taxon>Bacteria</taxon>
        <taxon>Katanobacteria</taxon>
    </lineage>
</organism>
<dbReference type="InterPro" id="IPR001296">
    <property type="entry name" value="Glyco_trans_1"/>
</dbReference>
<comment type="caution">
    <text evidence="2">The sequence shown here is derived from an EMBL/GenBank/DDBJ whole genome shotgun (WGS) entry which is preliminary data.</text>
</comment>
<dbReference type="CDD" id="cd03801">
    <property type="entry name" value="GT4_PimA-like"/>
    <property type="match status" value="1"/>
</dbReference>